<keyword evidence="3" id="KW-1185">Reference proteome</keyword>
<feature type="non-terminal residue" evidence="2">
    <location>
        <position position="1"/>
    </location>
</feature>
<evidence type="ECO:0000313" key="2">
    <source>
        <dbReference type="EMBL" id="KZP23173.1"/>
    </source>
</evidence>
<dbReference type="SUPFAM" id="SSF51430">
    <property type="entry name" value="NAD(P)-linked oxidoreductase"/>
    <property type="match status" value="1"/>
</dbReference>
<organism evidence="2 3">
    <name type="scientific">Athelia psychrophila</name>
    <dbReference type="NCBI Taxonomy" id="1759441"/>
    <lineage>
        <taxon>Eukaryota</taxon>
        <taxon>Fungi</taxon>
        <taxon>Dikarya</taxon>
        <taxon>Basidiomycota</taxon>
        <taxon>Agaricomycotina</taxon>
        <taxon>Agaricomycetes</taxon>
        <taxon>Agaricomycetidae</taxon>
        <taxon>Atheliales</taxon>
        <taxon>Atheliaceae</taxon>
        <taxon>Athelia</taxon>
    </lineage>
</organism>
<reference evidence="2 3" key="1">
    <citation type="journal article" date="2016" name="Mol. Biol. Evol.">
        <title>Comparative Genomics of Early-Diverging Mushroom-Forming Fungi Provides Insights into the Origins of Lignocellulose Decay Capabilities.</title>
        <authorList>
            <person name="Nagy L.G."/>
            <person name="Riley R."/>
            <person name="Tritt A."/>
            <person name="Adam C."/>
            <person name="Daum C."/>
            <person name="Floudas D."/>
            <person name="Sun H."/>
            <person name="Yadav J.S."/>
            <person name="Pangilinan J."/>
            <person name="Larsson K.H."/>
            <person name="Matsuura K."/>
            <person name="Barry K."/>
            <person name="Labutti K."/>
            <person name="Kuo R."/>
            <person name="Ohm R.A."/>
            <person name="Bhattacharya S.S."/>
            <person name="Shirouzu T."/>
            <person name="Yoshinaga Y."/>
            <person name="Martin F.M."/>
            <person name="Grigoriev I.V."/>
            <person name="Hibbett D.S."/>
        </authorList>
    </citation>
    <scope>NUCLEOTIDE SEQUENCE [LARGE SCALE GENOMIC DNA]</scope>
    <source>
        <strain evidence="2 3">CBS 109695</strain>
    </source>
</reference>
<name>A0A166LP63_9AGAM</name>
<dbReference type="OrthoDB" id="416253at2759"/>
<protein>
    <recommendedName>
        <fullName evidence="4">NADP-dependent oxidoreductase domain-containing protein</fullName>
    </recommendedName>
</protein>
<proteinExistence type="predicted"/>
<evidence type="ECO:0008006" key="4">
    <source>
        <dbReference type="Google" id="ProtNLM"/>
    </source>
</evidence>
<dbReference type="Proteomes" id="UP000076532">
    <property type="component" value="Unassembled WGS sequence"/>
</dbReference>
<dbReference type="InterPro" id="IPR036812">
    <property type="entry name" value="NAD(P)_OxRdtase_dom_sf"/>
</dbReference>
<evidence type="ECO:0000256" key="1">
    <source>
        <dbReference type="SAM" id="MobiDB-lite"/>
    </source>
</evidence>
<feature type="compositionally biased region" description="Low complexity" evidence="1">
    <location>
        <begin position="11"/>
        <end position="20"/>
    </location>
</feature>
<gene>
    <name evidence="2" type="ORF">FIBSPDRAFT_737781</name>
</gene>
<evidence type="ECO:0000313" key="3">
    <source>
        <dbReference type="Proteomes" id="UP000076532"/>
    </source>
</evidence>
<sequence length="108" mass="11666">QLELHLYNPQRTSSRTSSRNRSSRRHTPLGSTNSPLIADDTATAIAKKYRLQPSDVLLGYLLAQDAVALPRLVTPAQIASNCIGTVAAVKRLAEEDLQTLEGVAVGEK</sequence>
<dbReference type="AlphaFoldDB" id="A0A166LP63"/>
<accession>A0A166LP63</accession>
<dbReference type="Gene3D" id="3.20.20.100">
    <property type="entry name" value="NADP-dependent oxidoreductase domain"/>
    <property type="match status" value="1"/>
</dbReference>
<feature type="region of interest" description="Disordered" evidence="1">
    <location>
        <begin position="1"/>
        <end position="36"/>
    </location>
</feature>
<dbReference type="STRING" id="436010.A0A166LP63"/>
<dbReference type="EMBL" id="KV417534">
    <property type="protein sequence ID" value="KZP23173.1"/>
    <property type="molecule type" value="Genomic_DNA"/>
</dbReference>